<dbReference type="SUPFAM" id="SSF55729">
    <property type="entry name" value="Acyl-CoA N-acyltransferases (Nat)"/>
    <property type="match status" value="1"/>
</dbReference>
<dbReference type="PANTHER" id="PTHR43877">
    <property type="entry name" value="AMINOALKYLPHOSPHONATE N-ACETYLTRANSFERASE-RELATED-RELATED"/>
    <property type="match status" value="1"/>
</dbReference>
<sequence length="139" mass="14991">MDTMIRRATTVAELMAAGTLFDGPPRIDWAERFLASPGHLMLIAYADDRPVGMASGVEMTHPDKGTEMCLYELAVAAPYRRAGIGRALAEALAAEARERGCYDMWVGVETGNDPALATYRSAGAREEGTCSVLTWDFSG</sequence>
<dbReference type="PROSITE" id="PS51186">
    <property type="entry name" value="GNAT"/>
    <property type="match status" value="1"/>
</dbReference>
<dbReference type="CDD" id="cd04301">
    <property type="entry name" value="NAT_SF"/>
    <property type="match status" value="1"/>
</dbReference>
<keyword evidence="5" id="KW-1185">Reference proteome</keyword>
<proteinExistence type="predicted"/>
<evidence type="ECO:0000256" key="1">
    <source>
        <dbReference type="ARBA" id="ARBA00022679"/>
    </source>
</evidence>
<accession>A0ABN1UU32</accession>
<name>A0ABN1UU32_9ACTN</name>
<comment type="caution">
    <text evidence="4">The sequence shown here is derived from an EMBL/GenBank/DDBJ whole genome shotgun (WGS) entry which is preliminary data.</text>
</comment>
<evidence type="ECO:0000313" key="4">
    <source>
        <dbReference type="EMBL" id="GAA1168952.1"/>
    </source>
</evidence>
<gene>
    <name evidence="4" type="ORF">GCM10009654_27760</name>
</gene>
<keyword evidence="1" id="KW-0808">Transferase</keyword>
<dbReference type="InterPro" id="IPR050832">
    <property type="entry name" value="Bact_Acetyltransf"/>
</dbReference>
<reference evidence="4 5" key="1">
    <citation type="journal article" date="2019" name="Int. J. Syst. Evol. Microbiol.">
        <title>The Global Catalogue of Microorganisms (GCM) 10K type strain sequencing project: providing services to taxonomists for standard genome sequencing and annotation.</title>
        <authorList>
            <consortium name="The Broad Institute Genomics Platform"/>
            <consortium name="The Broad Institute Genome Sequencing Center for Infectious Disease"/>
            <person name="Wu L."/>
            <person name="Ma J."/>
        </authorList>
    </citation>
    <scope>NUCLEOTIDE SEQUENCE [LARGE SCALE GENOMIC DNA]</scope>
    <source>
        <strain evidence="4 5">JCM 12696</strain>
    </source>
</reference>
<dbReference type="InterPro" id="IPR000182">
    <property type="entry name" value="GNAT_dom"/>
</dbReference>
<protein>
    <submittedName>
        <fullName evidence="4">GNAT family N-acetyltransferase</fullName>
    </submittedName>
</protein>
<dbReference type="InterPro" id="IPR016181">
    <property type="entry name" value="Acyl_CoA_acyltransferase"/>
</dbReference>
<feature type="domain" description="N-acetyltransferase" evidence="3">
    <location>
        <begin position="3"/>
        <end position="139"/>
    </location>
</feature>
<dbReference type="EMBL" id="BAAAKV010000021">
    <property type="protein sequence ID" value="GAA1168952.1"/>
    <property type="molecule type" value="Genomic_DNA"/>
</dbReference>
<dbReference type="Pfam" id="PF00583">
    <property type="entry name" value="Acetyltransf_1"/>
    <property type="match status" value="1"/>
</dbReference>
<evidence type="ECO:0000256" key="2">
    <source>
        <dbReference type="ARBA" id="ARBA00023315"/>
    </source>
</evidence>
<organism evidence="4 5">
    <name type="scientific">Streptomyces hebeiensis</name>
    <dbReference type="NCBI Taxonomy" id="229486"/>
    <lineage>
        <taxon>Bacteria</taxon>
        <taxon>Bacillati</taxon>
        <taxon>Actinomycetota</taxon>
        <taxon>Actinomycetes</taxon>
        <taxon>Kitasatosporales</taxon>
        <taxon>Streptomycetaceae</taxon>
        <taxon>Streptomyces</taxon>
    </lineage>
</organism>
<dbReference type="Gene3D" id="3.40.630.30">
    <property type="match status" value="1"/>
</dbReference>
<evidence type="ECO:0000313" key="5">
    <source>
        <dbReference type="Proteomes" id="UP001501371"/>
    </source>
</evidence>
<evidence type="ECO:0000259" key="3">
    <source>
        <dbReference type="PROSITE" id="PS51186"/>
    </source>
</evidence>
<dbReference type="RefSeq" id="WP_344275253.1">
    <property type="nucleotide sequence ID" value="NZ_BAAAKV010000021.1"/>
</dbReference>
<keyword evidence="2" id="KW-0012">Acyltransferase</keyword>
<dbReference type="Proteomes" id="UP001501371">
    <property type="component" value="Unassembled WGS sequence"/>
</dbReference>